<dbReference type="InterPro" id="IPR001206">
    <property type="entry name" value="Diacylglycerol_kinase_cat_dom"/>
</dbReference>
<dbReference type="SUPFAM" id="SSF111331">
    <property type="entry name" value="NAD kinase/diacylglycerol kinase-like"/>
    <property type="match status" value="1"/>
</dbReference>
<evidence type="ECO:0000313" key="3">
    <source>
        <dbReference type="Proteomes" id="UP001168821"/>
    </source>
</evidence>
<feature type="domain" description="DAGKc" evidence="1">
    <location>
        <begin position="23"/>
        <end position="174"/>
    </location>
</feature>
<dbReference type="PROSITE" id="PS50146">
    <property type="entry name" value="DAGK"/>
    <property type="match status" value="1"/>
</dbReference>
<dbReference type="InterPro" id="IPR045363">
    <property type="entry name" value="CERK_C"/>
</dbReference>
<organism evidence="2 3">
    <name type="scientific">Zophobas morio</name>
    <dbReference type="NCBI Taxonomy" id="2755281"/>
    <lineage>
        <taxon>Eukaryota</taxon>
        <taxon>Metazoa</taxon>
        <taxon>Ecdysozoa</taxon>
        <taxon>Arthropoda</taxon>
        <taxon>Hexapoda</taxon>
        <taxon>Insecta</taxon>
        <taxon>Pterygota</taxon>
        <taxon>Neoptera</taxon>
        <taxon>Endopterygota</taxon>
        <taxon>Coleoptera</taxon>
        <taxon>Polyphaga</taxon>
        <taxon>Cucujiformia</taxon>
        <taxon>Tenebrionidae</taxon>
        <taxon>Zophobas</taxon>
    </lineage>
</organism>
<gene>
    <name evidence="2" type="ORF">Zmor_022079</name>
</gene>
<comment type="caution">
    <text evidence="2">The sequence shown here is derived from an EMBL/GenBank/DDBJ whole genome shotgun (WGS) entry which is preliminary data.</text>
</comment>
<keyword evidence="3" id="KW-1185">Reference proteome</keyword>
<dbReference type="EMBL" id="JALNTZ010000629">
    <property type="protein sequence ID" value="KAJ3632119.1"/>
    <property type="molecule type" value="Genomic_DNA"/>
</dbReference>
<dbReference type="InterPro" id="IPR050187">
    <property type="entry name" value="Lipid_Phosphate_FormReg"/>
</dbReference>
<dbReference type="Pfam" id="PF19280">
    <property type="entry name" value="CERK_C"/>
    <property type="match status" value="1"/>
</dbReference>
<dbReference type="Pfam" id="PF00781">
    <property type="entry name" value="DAGK_cat"/>
    <property type="match status" value="1"/>
</dbReference>
<protein>
    <recommendedName>
        <fullName evidence="1">DAGKc domain-containing protein</fullName>
    </recommendedName>
</protein>
<dbReference type="GO" id="GO:0016020">
    <property type="term" value="C:membrane"/>
    <property type="evidence" value="ECO:0007669"/>
    <property type="project" value="GOC"/>
</dbReference>
<dbReference type="GO" id="GO:0006672">
    <property type="term" value="P:ceramide metabolic process"/>
    <property type="evidence" value="ECO:0007669"/>
    <property type="project" value="TreeGrafter"/>
</dbReference>
<dbReference type="Gene3D" id="2.60.200.40">
    <property type="match status" value="1"/>
</dbReference>
<evidence type="ECO:0000313" key="2">
    <source>
        <dbReference type="EMBL" id="KAJ3632119.1"/>
    </source>
</evidence>
<dbReference type="GO" id="GO:0001729">
    <property type="term" value="F:ceramide kinase activity"/>
    <property type="evidence" value="ECO:0007669"/>
    <property type="project" value="TreeGrafter"/>
</dbReference>
<name>A0AA38HJD1_9CUCU</name>
<dbReference type="AlphaFoldDB" id="A0AA38HJD1"/>
<dbReference type="Proteomes" id="UP001168821">
    <property type="component" value="Unassembled WGS sequence"/>
</dbReference>
<dbReference type="InterPro" id="IPR017438">
    <property type="entry name" value="ATP-NAD_kinase_N"/>
</dbReference>
<dbReference type="PANTHER" id="PTHR12358:SF111">
    <property type="entry name" value="CERAMIDE KINASE, ISOFORM A"/>
    <property type="match status" value="1"/>
</dbReference>
<dbReference type="Gene3D" id="3.40.50.10330">
    <property type="entry name" value="Probable inorganic polyphosphate/atp-NAD kinase, domain 1"/>
    <property type="match status" value="1"/>
</dbReference>
<accession>A0AA38HJD1</accession>
<sequence>MIKREDENYSVHLTYLFEAVKQKRPRSLLVIVNPYGGKKAALRIWRKHVAPIFSLARIFFEVCGKNILTYNCLLVLFSSHPVTEYSGHAKDIVYKSNLKNYDGLVCIGGDGTFNEVLDAVISVDSDICLSPLPGGSTNCLAYTTCGVATPVTSALHIVLGNHRPLDCAQVFNQGALVKHVVTMMSYGFLGDVMRTSEKYRWMGPSRYDYAGFQRVMTPEFYYGRISFKRAVPLNDSETDREGWTHVEGEHLCVNIAVCRCQCAKCPGGMAPQNKLDDGIADLILVGKCSRTAYIHHLLKLSDINEDHFNFKFVKHERITELKYNALGDTSSCWNIDGELLFTSNLHLIMKKKLIEIFAPPYIQ</sequence>
<evidence type="ECO:0000259" key="1">
    <source>
        <dbReference type="PROSITE" id="PS50146"/>
    </source>
</evidence>
<reference evidence="2" key="1">
    <citation type="journal article" date="2023" name="G3 (Bethesda)">
        <title>Whole genome assemblies of Zophobas morio and Tenebrio molitor.</title>
        <authorList>
            <person name="Kaur S."/>
            <person name="Stinson S.A."/>
            <person name="diCenzo G.C."/>
        </authorList>
    </citation>
    <scope>NUCLEOTIDE SEQUENCE</scope>
    <source>
        <strain evidence="2">QUZm001</strain>
    </source>
</reference>
<proteinExistence type="predicted"/>
<dbReference type="InterPro" id="IPR016064">
    <property type="entry name" value="NAD/diacylglycerol_kinase_sf"/>
</dbReference>
<dbReference type="PANTHER" id="PTHR12358">
    <property type="entry name" value="SPHINGOSINE KINASE"/>
    <property type="match status" value="1"/>
</dbReference>